<sequence length="55" mass="6386">SGRRTSCKILWQSSSFLRHNFNMEIQVIPIQRKECLQADQVIIRENALELSGKNV</sequence>
<feature type="non-terminal residue" evidence="1">
    <location>
        <position position="1"/>
    </location>
</feature>
<accession>A0A9N9G781</accession>
<dbReference type="Proteomes" id="UP000789375">
    <property type="component" value="Unassembled WGS sequence"/>
</dbReference>
<name>A0A9N9G781_FUNMO</name>
<proteinExistence type="predicted"/>
<organism evidence="1 2">
    <name type="scientific">Funneliformis mosseae</name>
    <name type="common">Endomycorrhizal fungus</name>
    <name type="synonym">Glomus mosseae</name>
    <dbReference type="NCBI Taxonomy" id="27381"/>
    <lineage>
        <taxon>Eukaryota</taxon>
        <taxon>Fungi</taxon>
        <taxon>Fungi incertae sedis</taxon>
        <taxon>Mucoromycota</taxon>
        <taxon>Glomeromycotina</taxon>
        <taxon>Glomeromycetes</taxon>
        <taxon>Glomerales</taxon>
        <taxon>Glomeraceae</taxon>
        <taxon>Funneliformis</taxon>
    </lineage>
</organism>
<reference evidence="1" key="1">
    <citation type="submission" date="2021-06" db="EMBL/GenBank/DDBJ databases">
        <authorList>
            <person name="Kallberg Y."/>
            <person name="Tangrot J."/>
            <person name="Rosling A."/>
        </authorList>
    </citation>
    <scope>NUCLEOTIDE SEQUENCE</scope>
    <source>
        <strain evidence="1">87-6 pot B 2015</strain>
    </source>
</reference>
<dbReference type="AlphaFoldDB" id="A0A9N9G781"/>
<gene>
    <name evidence="1" type="ORF">FMOSSE_LOCUS8211</name>
</gene>
<comment type="caution">
    <text evidence="1">The sequence shown here is derived from an EMBL/GenBank/DDBJ whole genome shotgun (WGS) entry which is preliminary data.</text>
</comment>
<dbReference type="EMBL" id="CAJVPP010002084">
    <property type="protein sequence ID" value="CAG8586329.1"/>
    <property type="molecule type" value="Genomic_DNA"/>
</dbReference>
<keyword evidence="2" id="KW-1185">Reference proteome</keyword>
<evidence type="ECO:0000313" key="2">
    <source>
        <dbReference type="Proteomes" id="UP000789375"/>
    </source>
</evidence>
<evidence type="ECO:0000313" key="1">
    <source>
        <dbReference type="EMBL" id="CAG8586329.1"/>
    </source>
</evidence>
<protein>
    <submittedName>
        <fullName evidence="1">12527_t:CDS:1</fullName>
    </submittedName>
</protein>